<dbReference type="EMBL" id="JRLZ01000004">
    <property type="protein sequence ID" value="KGO96416.1"/>
    <property type="molecule type" value="Genomic_DNA"/>
</dbReference>
<evidence type="ECO:0000259" key="1">
    <source>
        <dbReference type="Pfam" id="PF13360"/>
    </source>
</evidence>
<dbReference type="Gene3D" id="2.130.10.10">
    <property type="entry name" value="YVTN repeat-like/Quinoprotein amine dehydrogenase"/>
    <property type="match status" value="1"/>
</dbReference>
<dbReference type="Pfam" id="PF13360">
    <property type="entry name" value="PQQ_2"/>
    <property type="match status" value="1"/>
</dbReference>
<protein>
    <recommendedName>
        <fullName evidence="1">Pyrrolo-quinoline quinone repeat domain-containing protein</fullName>
    </recommendedName>
</protein>
<dbReference type="Proteomes" id="UP000030149">
    <property type="component" value="Unassembled WGS sequence"/>
</dbReference>
<dbReference type="PATRIC" id="fig|1107311.3.peg.1483"/>
<dbReference type="InterPro" id="IPR002372">
    <property type="entry name" value="PQQ_rpt_dom"/>
</dbReference>
<accession>V6SAT5</accession>
<gene>
    <name evidence="2" type="ORF">Q767_05785</name>
</gene>
<comment type="caution">
    <text evidence="2">The sequence shown here is derived from an EMBL/GenBank/DDBJ whole genome shotgun (WGS) entry which is preliminary data.</text>
</comment>
<reference evidence="3" key="1">
    <citation type="submission" date="2013-09" db="EMBL/GenBank/DDBJ databases">
        <authorList>
            <person name="Zeng Z."/>
            <person name="Chen C."/>
        </authorList>
    </citation>
    <scope>NUCLEOTIDE SEQUENCE [LARGE SCALE GENOMIC DNA]</scope>
    <source>
        <strain evidence="3">DK69</strain>
    </source>
</reference>
<dbReference type="STRING" id="1107311.Q767_05785"/>
<feature type="domain" description="Pyrrolo-quinoline quinone repeat" evidence="1">
    <location>
        <begin position="68"/>
        <end position="174"/>
    </location>
</feature>
<reference evidence="2 3" key="2">
    <citation type="journal article" date="2015" name="Stand. Genomic Sci.">
        <title>High quality draft genomic sequence of Flavobacterium enshiense DK69(T) and comparison among Flavobacterium genomes.</title>
        <authorList>
            <person name="Zeng Z."/>
            <person name="Chen C."/>
            <person name="Du H."/>
            <person name="Wang G."/>
            <person name="Li M."/>
        </authorList>
    </citation>
    <scope>NUCLEOTIDE SEQUENCE [LARGE SCALE GENOMIC DNA]</scope>
    <source>
        <strain evidence="2 3">DK69</strain>
    </source>
</reference>
<name>V6SAT5_9FLAO</name>
<dbReference type="InterPro" id="IPR011047">
    <property type="entry name" value="Quinoprotein_ADH-like_sf"/>
</dbReference>
<evidence type="ECO:0000313" key="3">
    <source>
        <dbReference type="Proteomes" id="UP000030149"/>
    </source>
</evidence>
<proteinExistence type="predicted"/>
<dbReference type="RefSeq" id="WP_023573511.1">
    <property type="nucleotide sequence ID" value="NZ_AVCS01000009.1"/>
</dbReference>
<dbReference type="SUPFAM" id="SSF50998">
    <property type="entry name" value="Quinoprotein alcohol dehydrogenase-like"/>
    <property type="match status" value="1"/>
</dbReference>
<dbReference type="eggNOG" id="ENOG5032R33">
    <property type="taxonomic scope" value="Bacteria"/>
</dbReference>
<keyword evidence="3" id="KW-1185">Reference proteome</keyword>
<organism evidence="2 3">
    <name type="scientific">Flavobacterium enshiense DK69</name>
    <dbReference type="NCBI Taxonomy" id="1107311"/>
    <lineage>
        <taxon>Bacteria</taxon>
        <taxon>Pseudomonadati</taxon>
        <taxon>Bacteroidota</taxon>
        <taxon>Flavobacteriia</taxon>
        <taxon>Flavobacteriales</taxon>
        <taxon>Flavobacteriaceae</taxon>
        <taxon>Flavobacterium</taxon>
    </lineage>
</organism>
<dbReference type="AlphaFoldDB" id="V6SAT5"/>
<dbReference type="OrthoDB" id="1343328at2"/>
<evidence type="ECO:0000313" key="2">
    <source>
        <dbReference type="EMBL" id="KGO96416.1"/>
    </source>
</evidence>
<sequence length="366" mass="42515">MSIHPSSIIRNTTCKLLLISCLITNYTGLAQTEFFNSKIEFTEDNLKIFYSSFTMDSSQVYFNSNDYNIRAYDKKTGALNWSFYANNKSDRSPKHNKNHLFAAKYMGNDVSRYVQLDKKTGSEVQILNIEPIKTEPLFKGDIMYCTAIYEFGNILAYDLKNNKVLWHKFIAHGTDVQPYYFKDKIVANAEGDNWIEMDYNGNLLDTNADCKHKIYLDTLTVCAKNFRYLSHNQKEIENRSLPYGMSNHDVKAKYSDDMTFLLNENQIALIGNNGKVKKELSFDKMIELEETGINEYKEILRVENETLWLLYENHLIAYDFKKDKTLKIYDLSAWNAHQAVLEGNKIWLISKNDGQLVGLNLENQNE</sequence>
<dbReference type="InterPro" id="IPR015943">
    <property type="entry name" value="WD40/YVTN_repeat-like_dom_sf"/>
</dbReference>